<evidence type="ECO:0000259" key="9">
    <source>
        <dbReference type="Pfam" id="PF01602"/>
    </source>
</evidence>
<evidence type="ECO:0000256" key="3">
    <source>
        <dbReference type="ARBA" id="ARBA00022448"/>
    </source>
</evidence>
<comment type="subcellular location">
    <subcellularLocation>
        <location evidence="1">Endomembrane system</location>
    </subcellularLocation>
</comment>
<evidence type="ECO:0000256" key="6">
    <source>
        <dbReference type="ARBA" id="ARBA00023136"/>
    </source>
</evidence>
<evidence type="ECO:0000256" key="7">
    <source>
        <dbReference type="SAM" id="MobiDB-lite"/>
    </source>
</evidence>
<evidence type="ECO:0000256" key="5">
    <source>
        <dbReference type="ARBA" id="ARBA00022927"/>
    </source>
</evidence>
<evidence type="ECO:0000256" key="2">
    <source>
        <dbReference type="ARBA" id="ARBA00006613"/>
    </source>
</evidence>
<dbReference type="PANTHER" id="PTHR22781">
    <property type="entry name" value="DELTA ADAPTIN-RELATED"/>
    <property type="match status" value="1"/>
</dbReference>
<proteinExistence type="inferred from homology"/>
<keyword evidence="8" id="KW-0812">Transmembrane</keyword>
<dbReference type="PANTHER" id="PTHR22781:SF12">
    <property type="entry name" value="AP-3 COMPLEX SUBUNIT DELTA-1"/>
    <property type="match status" value="1"/>
</dbReference>
<dbReference type="InterPro" id="IPR002553">
    <property type="entry name" value="Clathrin/coatomer_adapt-like_N"/>
</dbReference>
<dbReference type="InterPro" id="IPR016024">
    <property type="entry name" value="ARM-type_fold"/>
</dbReference>
<dbReference type="RefSeq" id="XP_012334106.1">
    <property type="nucleotide sequence ID" value="XM_012478683.1"/>
</dbReference>
<dbReference type="GO" id="GO:0010008">
    <property type="term" value="C:endosome membrane"/>
    <property type="evidence" value="ECO:0007669"/>
    <property type="project" value="TreeGrafter"/>
</dbReference>
<dbReference type="GO" id="GO:0006623">
    <property type="term" value="P:protein targeting to vacuole"/>
    <property type="evidence" value="ECO:0007669"/>
    <property type="project" value="TreeGrafter"/>
</dbReference>
<reference evidence="10 11" key="1">
    <citation type="submission" date="2014-03" db="EMBL/GenBank/DDBJ databases">
        <title>The Genome Sequence of Plasmodium fragile nilgiri.</title>
        <authorList>
            <consortium name="The Broad Institute Genomics Platform"/>
            <consortium name="The Broad Institute Genome Sequencing Center for Infectious Disease"/>
            <person name="Neafsey D."/>
            <person name="Duraisingh M."/>
            <person name="Young S.K."/>
            <person name="Zeng Q."/>
            <person name="Gargeya S."/>
            <person name="Abouelleil A."/>
            <person name="Alvarado L."/>
            <person name="Chapman S.B."/>
            <person name="Gainer-Dewar J."/>
            <person name="Goldberg J."/>
            <person name="Griggs A."/>
            <person name="Gujja S."/>
            <person name="Hansen M."/>
            <person name="Howarth C."/>
            <person name="Imamovic A."/>
            <person name="Larimer J."/>
            <person name="Pearson M."/>
            <person name="Poon T.W."/>
            <person name="Priest M."/>
            <person name="Roberts A."/>
            <person name="Saif S."/>
            <person name="Shea T."/>
            <person name="Sykes S."/>
            <person name="Wortman J."/>
            <person name="Nusbaum C."/>
            <person name="Birren B."/>
        </authorList>
    </citation>
    <scope>NUCLEOTIDE SEQUENCE [LARGE SCALE GENOMIC DNA]</scope>
    <source>
        <strain evidence="11">nilgiri</strain>
    </source>
</reference>
<dbReference type="SUPFAM" id="SSF48371">
    <property type="entry name" value="ARM repeat"/>
    <property type="match status" value="1"/>
</dbReference>
<accession>A0A0D9QQN9</accession>
<name>A0A0D9QQN9_PLAFR</name>
<dbReference type="Proteomes" id="UP000054561">
    <property type="component" value="Unassembled WGS sequence"/>
</dbReference>
<organism evidence="10 11">
    <name type="scientific">Plasmodium fragile</name>
    <dbReference type="NCBI Taxonomy" id="5857"/>
    <lineage>
        <taxon>Eukaryota</taxon>
        <taxon>Sar</taxon>
        <taxon>Alveolata</taxon>
        <taxon>Apicomplexa</taxon>
        <taxon>Aconoidasida</taxon>
        <taxon>Haemosporida</taxon>
        <taxon>Plasmodiidae</taxon>
        <taxon>Plasmodium</taxon>
        <taxon>Plasmodium (Plasmodium)</taxon>
    </lineage>
</organism>
<feature type="compositionally biased region" description="Polar residues" evidence="7">
    <location>
        <begin position="716"/>
        <end position="726"/>
    </location>
</feature>
<dbReference type="GO" id="GO:0006896">
    <property type="term" value="P:Golgi to vacuole transport"/>
    <property type="evidence" value="ECO:0007669"/>
    <property type="project" value="TreeGrafter"/>
</dbReference>
<evidence type="ECO:0000256" key="1">
    <source>
        <dbReference type="ARBA" id="ARBA00004308"/>
    </source>
</evidence>
<evidence type="ECO:0000313" key="11">
    <source>
        <dbReference type="Proteomes" id="UP000054561"/>
    </source>
</evidence>
<evidence type="ECO:0000256" key="4">
    <source>
        <dbReference type="ARBA" id="ARBA00022737"/>
    </source>
</evidence>
<dbReference type="InterPro" id="IPR011989">
    <property type="entry name" value="ARM-like"/>
</dbReference>
<keyword evidence="6 8" id="KW-0472">Membrane</keyword>
<comment type="similarity">
    <text evidence="2">Belongs to the adaptor complexes large subunit family.</text>
</comment>
<evidence type="ECO:0000313" key="10">
    <source>
        <dbReference type="EMBL" id="KJP89379.1"/>
    </source>
</evidence>
<dbReference type="Pfam" id="PF01602">
    <property type="entry name" value="Adaptin_N"/>
    <property type="match status" value="1"/>
</dbReference>
<sequence>MNGSFIELIKDIKRDDSVQNVEKHYDLCVRSLNEMNRRRRAKEKEPIFTTLLSSRTKDKSITLLKLLYLQMYGRKIDPEHNFAVIEMLTSDKYFLKRRGHLFLHHSTARDDVAFLSINLFRKELYKENFPTASCSNNTTNVINSLANIGCSIMKENIGLLHNSARTYWISSAGGGQSNESSSRSHLPIGADTSHEQEKKKQFAHTNCITKEANVYNTALVLNTLSNICTPIMSSNLHNHVLHLLNNSQVYIKKKTIISLYKIVISNLEALPLFFDSVKKSFVSLYNNESTSYDQMGTEEMDRARRDNTALCCLIVNILAEVLSALEGRGHASNSGHTSHRVSQHSVSQHSVSQHNVNEANVSGHNMSGDNGAAVATYLKKFLSFIPFIYNILNERLTLIGNWKFIKIIKFVKKLIKYENRIYRKFLPLIVHVFFTNKAKSVIYECLSFVLVNYQKGCVIELDLERYASCQLGSFQSSVESAAQQGLHATAQRRGEGLCGEGTCGEPVDGRPPPDPMDRLLHLCFTHLANNFYSEDKNIVYVITKMYMSIFASPDVNKKFAEQNMLEELSSNVLRSFYEDVTIRKSLLRILYYLMNENNFESIAYNILTHLYHKSEGDFVGEYVDTILLYGQKKAHLMQNCNLYVFILFYMLCIKNHKKESEVIQEIQRVNSTQEGTTHITTNFLSAMYVVTYGGAIMRRDVAGREVRGRDVGGHAASQQGGPQRATQQKEETHNTELLHQMNTFLKEVKTLDAFARYDIVEYIMGTLNINGSDETQDKEEDPYKDINQVEVATFEYLLYFVYAYLEEAHNHIKEYKNEHFLKIFFFSLYLFFTHFSISSILWYVGKILFFFYKYEENRSMVLFYLSKFSGHVSYLLGRRHSVETLDCCVTLKMLFHLLRNEHHAEGEEDFSPSGDQPNRGILFYSCVTDYLQLDPSEDKFNLESPFKYNEAFFLPPEESRSGEYIPDAVQTPSSTNEMKLPLAEAKTVASTASARTPSDITASALTVDETPMPRADTHEELCAKGEATPHGDLLTWLTELNEEQSKWRQRDGKRTFHQISESAYLKLYFQMNQDERLLRLYVQLVGSPVHVKKLNVRTSLQVNKFQVEFKHEQDELEFVLLQDEKVTQHTTIGDDLTRKKDEPSGPSREANRPEEIAITTLTELTTVEEVTKSFLITVQFQVPSGSVKLAYSYLCNSILYEESSVDIPFVPLEPVALSVDELTNVKKRRGMNRTVTEEIKNLQEVHPSELIFSCCVFLAEYLHLFFFNMGKVFSNLQSGYAADTLRLIFCAARTSSREVPPDKTVFLINVHYKKMGQTGDPPTYRVEAKMKVLNDSEEECVRMLDYVQFYLTKLLTGRIKIKSPRIALTHG</sequence>
<dbReference type="EMBL" id="KQ001652">
    <property type="protein sequence ID" value="KJP89379.1"/>
    <property type="molecule type" value="Genomic_DNA"/>
</dbReference>
<dbReference type="InterPro" id="IPR017105">
    <property type="entry name" value="AP3_complex_dsu"/>
</dbReference>
<dbReference type="OMA" id="IHIFYTN"/>
<feature type="region of interest" description="Disordered" evidence="7">
    <location>
        <begin position="1131"/>
        <end position="1154"/>
    </location>
</feature>
<keyword evidence="5" id="KW-0653">Protein transport</keyword>
<dbReference type="Gene3D" id="1.25.10.10">
    <property type="entry name" value="Leucine-rich Repeat Variant"/>
    <property type="match status" value="1"/>
</dbReference>
<feature type="domain" description="Clathrin/coatomer adaptor adaptin-like N-terminal" evidence="9">
    <location>
        <begin position="211"/>
        <end position="674"/>
    </location>
</feature>
<dbReference type="GO" id="GO:0030123">
    <property type="term" value="C:AP-3 adaptor complex"/>
    <property type="evidence" value="ECO:0007669"/>
    <property type="project" value="InterPro"/>
</dbReference>
<dbReference type="OrthoDB" id="10264595at2759"/>
<keyword evidence="3" id="KW-0813">Transport</keyword>
<protein>
    <recommendedName>
        <fullName evidence="9">Clathrin/coatomer adaptor adaptin-like N-terminal domain-containing protein</fullName>
    </recommendedName>
</protein>
<dbReference type="GeneID" id="24266359"/>
<gene>
    <name evidence="10" type="ORF">AK88_01045</name>
</gene>
<dbReference type="VEuPathDB" id="PlasmoDB:AK88_01045"/>
<feature type="transmembrane region" description="Helical" evidence="8">
    <location>
        <begin position="636"/>
        <end position="653"/>
    </location>
</feature>
<keyword evidence="4" id="KW-0677">Repeat</keyword>
<feature type="compositionally biased region" description="Basic and acidic residues" evidence="7">
    <location>
        <begin position="1135"/>
        <end position="1154"/>
    </location>
</feature>
<keyword evidence="11" id="KW-1185">Reference proteome</keyword>
<evidence type="ECO:0000256" key="8">
    <source>
        <dbReference type="SAM" id="Phobius"/>
    </source>
</evidence>
<feature type="region of interest" description="Disordered" evidence="7">
    <location>
        <begin position="174"/>
        <end position="195"/>
    </location>
</feature>
<feature type="transmembrane region" description="Helical" evidence="8">
    <location>
        <begin position="823"/>
        <end position="844"/>
    </location>
</feature>
<feature type="region of interest" description="Disordered" evidence="7">
    <location>
        <begin position="708"/>
        <end position="732"/>
    </location>
</feature>
<keyword evidence="8" id="KW-1133">Transmembrane helix</keyword>